<proteinExistence type="predicted"/>
<dbReference type="InterPro" id="IPR036390">
    <property type="entry name" value="WH_DNA-bd_sf"/>
</dbReference>
<dbReference type="InterPro" id="IPR039422">
    <property type="entry name" value="MarR/SlyA-like"/>
</dbReference>
<keyword evidence="3" id="KW-1185">Reference proteome</keyword>
<dbReference type="Proteomes" id="UP000214603">
    <property type="component" value="Unassembled WGS sequence"/>
</dbReference>
<dbReference type="OrthoDB" id="4549026at2"/>
<name>A0A225N1K4_9BURK</name>
<comment type="caution">
    <text evidence="2">The sequence shown here is derived from an EMBL/GenBank/DDBJ whole genome shotgun (WGS) entry which is preliminary data.</text>
</comment>
<sequence>MSHLPIDLENYPGYHIRRLQQIAVAVFLEETEEWGVTPVQYGALSAVSRNPDIGQRTLARLIGLDTSTIGSVVDRLEARELMARKSSPTDRRTWLLSVTPQGRKLLKNAEPCVLRAQQRMLDPLPQDKRQLFMEMLAFLTTENDKLARSPSATPTARPRKKA</sequence>
<dbReference type="PANTHER" id="PTHR33164">
    <property type="entry name" value="TRANSCRIPTIONAL REGULATOR, MARR FAMILY"/>
    <property type="match status" value="1"/>
</dbReference>
<dbReference type="GO" id="GO:0006950">
    <property type="term" value="P:response to stress"/>
    <property type="evidence" value="ECO:0007669"/>
    <property type="project" value="TreeGrafter"/>
</dbReference>
<accession>A0A225N1K4</accession>
<protein>
    <submittedName>
        <fullName evidence="2">MarR family transcriptional regulator</fullName>
    </submittedName>
</protein>
<dbReference type="Pfam" id="PF12802">
    <property type="entry name" value="MarR_2"/>
    <property type="match status" value="1"/>
</dbReference>
<dbReference type="GO" id="GO:0003700">
    <property type="term" value="F:DNA-binding transcription factor activity"/>
    <property type="evidence" value="ECO:0007669"/>
    <property type="project" value="InterPro"/>
</dbReference>
<reference evidence="3" key="1">
    <citation type="submission" date="2017-06" db="EMBL/GenBank/DDBJ databases">
        <title>Herbaspirillum phytohormonus sp. nov., isolated from the root nodule of Robinia pseudoacacia in lead-zinc mine.</title>
        <authorList>
            <person name="Fan M."/>
            <person name="Lin Y."/>
        </authorList>
    </citation>
    <scope>NUCLEOTIDE SEQUENCE [LARGE SCALE GENOMIC DNA]</scope>
    <source>
        <strain evidence="3">SC-089</strain>
    </source>
</reference>
<gene>
    <name evidence="2" type="ORF">CEY11_03105</name>
</gene>
<dbReference type="PROSITE" id="PS50995">
    <property type="entry name" value="HTH_MARR_2"/>
    <property type="match status" value="1"/>
</dbReference>
<dbReference type="PANTHER" id="PTHR33164:SF95">
    <property type="entry name" value="TRANSCRIPTIONAL REGULATOR"/>
    <property type="match status" value="1"/>
</dbReference>
<feature type="domain" description="HTH marR-type" evidence="1">
    <location>
        <begin position="1"/>
        <end position="141"/>
    </location>
</feature>
<evidence type="ECO:0000259" key="1">
    <source>
        <dbReference type="PROSITE" id="PS50995"/>
    </source>
</evidence>
<dbReference type="Gene3D" id="1.10.10.10">
    <property type="entry name" value="Winged helix-like DNA-binding domain superfamily/Winged helix DNA-binding domain"/>
    <property type="match status" value="1"/>
</dbReference>
<dbReference type="InterPro" id="IPR000835">
    <property type="entry name" value="HTH_MarR-typ"/>
</dbReference>
<dbReference type="PRINTS" id="PR00598">
    <property type="entry name" value="HTHMARR"/>
</dbReference>
<organism evidence="2 3">
    <name type="scientific">Candidimonas nitroreducens</name>
    <dbReference type="NCBI Taxonomy" id="683354"/>
    <lineage>
        <taxon>Bacteria</taxon>
        <taxon>Pseudomonadati</taxon>
        <taxon>Pseudomonadota</taxon>
        <taxon>Betaproteobacteria</taxon>
        <taxon>Burkholderiales</taxon>
        <taxon>Alcaligenaceae</taxon>
        <taxon>Candidimonas</taxon>
    </lineage>
</organism>
<evidence type="ECO:0000313" key="2">
    <source>
        <dbReference type="EMBL" id="OWT65731.1"/>
    </source>
</evidence>
<dbReference type="InterPro" id="IPR036388">
    <property type="entry name" value="WH-like_DNA-bd_sf"/>
</dbReference>
<dbReference type="RefSeq" id="WP_088601881.1">
    <property type="nucleotide sequence ID" value="NZ_NJIH01000002.1"/>
</dbReference>
<dbReference type="EMBL" id="NJIH01000002">
    <property type="protein sequence ID" value="OWT65731.1"/>
    <property type="molecule type" value="Genomic_DNA"/>
</dbReference>
<dbReference type="SMART" id="SM00347">
    <property type="entry name" value="HTH_MARR"/>
    <property type="match status" value="1"/>
</dbReference>
<evidence type="ECO:0000313" key="3">
    <source>
        <dbReference type="Proteomes" id="UP000214603"/>
    </source>
</evidence>
<dbReference type="SUPFAM" id="SSF46785">
    <property type="entry name" value="Winged helix' DNA-binding domain"/>
    <property type="match status" value="1"/>
</dbReference>
<dbReference type="AlphaFoldDB" id="A0A225N1K4"/>